<evidence type="ECO:0000256" key="5">
    <source>
        <dbReference type="ARBA" id="ARBA00022862"/>
    </source>
</evidence>
<evidence type="ECO:0000256" key="3">
    <source>
        <dbReference type="ARBA" id="ARBA00013017"/>
    </source>
</evidence>
<dbReference type="PANTHER" id="PTHR42801:SF4">
    <property type="entry name" value="AHPC_TSA FAMILY PROTEIN"/>
    <property type="match status" value="1"/>
</dbReference>
<comment type="subunit">
    <text evidence="2">Monomer.</text>
</comment>
<evidence type="ECO:0000256" key="10">
    <source>
        <dbReference type="ARBA" id="ARBA00038489"/>
    </source>
</evidence>
<comment type="catalytic activity">
    <reaction evidence="12">
        <text>a hydroperoxide + [thioredoxin]-dithiol = an alcohol + [thioredoxin]-disulfide + H2O</text>
        <dbReference type="Rhea" id="RHEA:62620"/>
        <dbReference type="Rhea" id="RHEA-COMP:10698"/>
        <dbReference type="Rhea" id="RHEA-COMP:10700"/>
        <dbReference type="ChEBI" id="CHEBI:15377"/>
        <dbReference type="ChEBI" id="CHEBI:29950"/>
        <dbReference type="ChEBI" id="CHEBI:30879"/>
        <dbReference type="ChEBI" id="CHEBI:35924"/>
        <dbReference type="ChEBI" id="CHEBI:50058"/>
        <dbReference type="EC" id="1.11.1.24"/>
    </reaction>
</comment>
<evidence type="ECO:0000259" key="13">
    <source>
        <dbReference type="PROSITE" id="PS51352"/>
    </source>
</evidence>
<comment type="similarity">
    <text evidence="10">Belongs to the peroxiredoxin family. BCP/PrxQ subfamily.</text>
</comment>
<dbReference type="InterPro" id="IPR000866">
    <property type="entry name" value="AhpC/TSA"/>
</dbReference>
<accession>A0ABX5VB26</accession>
<evidence type="ECO:0000256" key="6">
    <source>
        <dbReference type="ARBA" id="ARBA00023002"/>
    </source>
</evidence>
<keyword evidence="7" id="KW-1015">Disulfide bond</keyword>
<protein>
    <recommendedName>
        <fullName evidence="3">thioredoxin-dependent peroxiredoxin</fullName>
        <ecNumber evidence="3">1.11.1.24</ecNumber>
    </recommendedName>
    <alternativeName>
        <fullName evidence="9">Thioredoxin peroxidase</fullName>
    </alternativeName>
    <alternativeName>
        <fullName evidence="11">Thioredoxin-dependent peroxiredoxin Bcp</fullName>
    </alternativeName>
</protein>
<dbReference type="EC" id="1.11.1.24" evidence="3"/>
<dbReference type="NCBIfam" id="NF006960">
    <property type="entry name" value="PRK09437.1"/>
    <property type="match status" value="1"/>
</dbReference>
<evidence type="ECO:0000313" key="14">
    <source>
        <dbReference type="EMBL" id="QCT94074.1"/>
    </source>
</evidence>
<dbReference type="InterPro" id="IPR013766">
    <property type="entry name" value="Thioredoxin_domain"/>
</dbReference>
<evidence type="ECO:0000256" key="11">
    <source>
        <dbReference type="ARBA" id="ARBA00042639"/>
    </source>
</evidence>
<dbReference type="Gene3D" id="3.40.30.10">
    <property type="entry name" value="Glutaredoxin"/>
    <property type="match status" value="1"/>
</dbReference>
<evidence type="ECO:0000256" key="7">
    <source>
        <dbReference type="ARBA" id="ARBA00023157"/>
    </source>
</evidence>
<dbReference type="PROSITE" id="PS51352">
    <property type="entry name" value="THIOREDOXIN_2"/>
    <property type="match status" value="1"/>
</dbReference>
<keyword evidence="5" id="KW-0049">Antioxidant</keyword>
<evidence type="ECO:0000256" key="12">
    <source>
        <dbReference type="ARBA" id="ARBA00049091"/>
    </source>
</evidence>
<evidence type="ECO:0000256" key="1">
    <source>
        <dbReference type="ARBA" id="ARBA00003330"/>
    </source>
</evidence>
<dbReference type="GO" id="GO:0004601">
    <property type="term" value="F:peroxidase activity"/>
    <property type="evidence" value="ECO:0007669"/>
    <property type="project" value="UniProtKB-KW"/>
</dbReference>
<sequence length="152" mass="17296">MTKASDFCLPNQDGVEICLRDLKGKWVILYFYPKDNTPGCTTEAKEFSELIDEFEKLGAVVIGVSPDSPKKHCNFIEKHGLKITLLSDEEKKVLKEYGAWGKKKNYGREYEGVIRSTFIIDPEGNIVKEFRNVRAKGHATKVLEELKKLINS</sequence>
<dbReference type="Proteomes" id="UP000306825">
    <property type="component" value="Chromosome"/>
</dbReference>
<evidence type="ECO:0000256" key="8">
    <source>
        <dbReference type="ARBA" id="ARBA00023284"/>
    </source>
</evidence>
<dbReference type="InterPro" id="IPR036249">
    <property type="entry name" value="Thioredoxin-like_sf"/>
</dbReference>
<keyword evidence="4 14" id="KW-0575">Peroxidase</keyword>
<evidence type="ECO:0000256" key="2">
    <source>
        <dbReference type="ARBA" id="ARBA00011245"/>
    </source>
</evidence>
<dbReference type="InterPro" id="IPR024706">
    <property type="entry name" value="Peroxiredoxin_AhpC-typ"/>
</dbReference>
<proteinExistence type="inferred from homology"/>
<reference evidence="14 15" key="1">
    <citation type="submission" date="2019-05" db="EMBL/GenBank/DDBJ databases">
        <title>A comparative analysis of the Nautiliaceae.</title>
        <authorList>
            <person name="Grosche A."/>
            <person name="Smedile F."/>
            <person name="Vetriani C."/>
        </authorList>
    </citation>
    <scope>NUCLEOTIDE SEQUENCE [LARGE SCALE GENOMIC DNA]</scope>
    <source>
        <strain evidence="14 15">TB-2</strain>
    </source>
</reference>
<dbReference type="RefSeq" id="WP_138322980.1">
    <property type="nucleotide sequence ID" value="NZ_CP040463.1"/>
</dbReference>
<evidence type="ECO:0000313" key="15">
    <source>
        <dbReference type="Proteomes" id="UP000306825"/>
    </source>
</evidence>
<feature type="domain" description="Thioredoxin" evidence="13">
    <location>
        <begin position="1"/>
        <end position="151"/>
    </location>
</feature>
<dbReference type="InterPro" id="IPR050924">
    <property type="entry name" value="Peroxiredoxin_BCP/PrxQ"/>
</dbReference>
<name>A0ABX5VB26_9BACT</name>
<gene>
    <name evidence="14" type="ORF">FE773_02450</name>
</gene>
<dbReference type="EMBL" id="CP040463">
    <property type="protein sequence ID" value="QCT94074.1"/>
    <property type="molecule type" value="Genomic_DNA"/>
</dbReference>
<keyword evidence="6 14" id="KW-0560">Oxidoreductase</keyword>
<dbReference type="CDD" id="cd03017">
    <property type="entry name" value="PRX_BCP"/>
    <property type="match status" value="1"/>
</dbReference>
<keyword evidence="15" id="KW-1185">Reference proteome</keyword>
<comment type="function">
    <text evidence="1">Thiol-specific peroxidase that catalyzes the reduction of hydrogen peroxide and organic hydroperoxides to water and alcohols, respectively. Plays a role in cell protection against oxidative stress by detoxifying peroxides and as sensor of hydrogen peroxide-mediated signaling events.</text>
</comment>
<dbReference type="PIRSF" id="PIRSF000239">
    <property type="entry name" value="AHPC"/>
    <property type="match status" value="1"/>
</dbReference>
<dbReference type="Pfam" id="PF00578">
    <property type="entry name" value="AhpC-TSA"/>
    <property type="match status" value="1"/>
</dbReference>
<evidence type="ECO:0000256" key="4">
    <source>
        <dbReference type="ARBA" id="ARBA00022559"/>
    </source>
</evidence>
<organism evidence="14 15">
    <name type="scientific">Caminibacter mediatlanticus TB-2</name>
    <dbReference type="NCBI Taxonomy" id="391592"/>
    <lineage>
        <taxon>Bacteria</taxon>
        <taxon>Pseudomonadati</taxon>
        <taxon>Campylobacterota</taxon>
        <taxon>Epsilonproteobacteria</taxon>
        <taxon>Nautiliales</taxon>
        <taxon>Nautiliaceae</taxon>
        <taxon>Caminibacter</taxon>
    </lineage>
</organism>
<dbReference type="SUPFAM" id="SSF52833">
    <property type="entry name" value="Thioredoxin-like"/>
    <property type="match status" value="1"/>
</dbReference>
<evidence type="ECO:0000256" key="9">
    <source>
        <dbReference type="ARBA" id="ARBA00032824"/>
    </source>
</evidence>
<keyword evidence="8" id="KW-0676">Redox-active center</keyword>
<dbReference type="PANTHER" id="PTHR42801">
    <property type="entry name" value="THIOREDOXIN-DEPENDENT PEROXIDE REDUCTASE"/>
    <property type="match status" value="1"/>
</dbReference>